<reference evidence="1 2" key="1">
    <citation type="submission" date="2018-03" db="EMBL/GenBank/DDBJ databases">
        <title>Cross-interface Injection: A General Nanoliter Liquid Handling Method Applied to Single Cells Genome Amplification Automated Nanoliter Liquid Handling Applied to Single Cell Multiple Displacement Amplification.</title>
        <authorList>
            <person name="Yun J."/>
            <person name="Xu P."/>
            <person name="Xu J."/>
            <person name="Dai X."/>
            <person name="Wang Y."/>
            <person name="Zheng X."/>
            <person name="Cao C."/>
            <person name="Yi Q."/>
            <person name="Zhu Y."/>
            <person name="Wang L."/>
            <person name="Dong Z."/>
            <person name="Huang Y."/>
            <person name="Huang L."/>
            <person name="Du W."/>
        </authorList>
    </citation>
    <scope>NUCLEOTIDE SEQUENCE [LARGE SCALE GENOMIC DNA]</scope>
    <source>
        <strain evidence="1 2">Z-D1-2</strain>
    </source>
</reference>
<proteinExistence type="predicted"/>
<gene>
    <name evidence="1" type="ORF">C9994_03090</name>
</gene>
<dbReference type="Proteomes" id="UP000240608">
    <property type="component" value="Unassembled WGS sequence"/>
</dbReference>
<name>A0A2T4DU85_9BACT</name>
<dbReference type="EMBL" id="PYVU01000015">
    <property type="protein sequence ID" value="PTB97385.1"/>
    <property type="molecule type" value="Genomic_DNA"/>
</dbReference>
<organism evidence="1 2">
    <name type="scientific">Marivirga lumbricoides</name>
    <dbReference type="NCBI Taxonomy" id="1046115"/>
    <lineage>
        <taxon>Bacteria</taxon>
        <taxon>Pseudomonadati</taxon>
        <taxon>Bacteroidota</taxon>
        <taxon>Cytophagia</taxon>
        <taxon>Cytophagales</taxon>
        <taxon>Marivirgaceae</taxon>
        <taxon>Marivirga</taxon>
    </lineage>
</organism>
<accession>A0A2T4DU85</accession>
<comment type="caution">
    <text evidence="1">The sequence shown here is derived from an EMBL/GenBank/DDBJ whole genome shotgun (WGS) entry which is preliminary data.</text>
</comment>
<dbReference type="AlphaFoldDB" id="A0A2T4DU85"/>
<protein>
    <submittedName>
        <fullName evidence="1">Uncharacterized protein</fullName>
    </submittedName>
</protein>
<sequence length="261" mass="30341">MILGVYWYFGFPEGLYSYNYFRWKPGYGGHANNPAELETIIQSEKPEALIQDLRELIGKLQQGFIFIYQNGQNMKIGTGSFNLHDFDFVLMKQVEVILQQHQVQLLEEFDNAESQLIKIHVKKDQTSLPYPSLKLLKVVSSNMKKHNAETSSLRLDCNIPLKEKNAYLAEIAKVSEEENISVLYFSEKRFEDTLNLMLFFSNGRQGLNFSDIQYVNAENIERKIQALATQFEVEFQHKGDWNAYPVGNYQIIKMVDKDFII</sequence>
<evidence type="ECO:0000313" key="1">
    <source>
        <dbReference type="EMBL" id="PTB97385.1"/>
    </source>
</evidence>
<evidence type="ECO:0000313" key="2">
    <source>
        <dbReference type="Proteomes" id="UP000240608"/>
    </source>
</evidence>